<accession>A0A1H4QQX1</accession>
<gene>
    <name evidence="1" type="ORF">SAMN04489806_2889</name>
</gene>
<keyword evidence="2" id="KW-1185">Reference proteome</keyword>
<dbReference type="STRING" id="640635.SAMN04489806_2889"/>
<dbReference type="OrthoDB" id="4802815at2"/>
<dbReference type="Proteomes" id="UP000199183">
    <property type="component" value="Unassembled WGS sequence"/>
</dbReference>
<proteinExistence type="predicted"/>
<sequence>MPRLLPTVIHAPTLPLAVLSAAKLDGQLWEVFDGYSPVDEPDRPELRALALLASVDDGDIIVGRSAAWVLGAMPRPVLPIDVCGNARRKAPRRGGIHFRELLIDERDVLTLAGRVRVTGRERTIRDIAFAAERMHGDTSAVIELCGRDPARLTACVNEIAARGRAPGKVRALDYLAHVAAELSAAQPPLTR</sequence>
<organism evidence="1 2">
    <name type="scientific">Paramicrobacterium humi</name>
    <dbReference type="NCBI Taxonomy" id="640635"/>
    <lineage>
        <taxon>Bacteria</taxon>
        <taxon>Bacillati</taxon>
        <taxon>Actinomycetota</taxon>
        <taxon>Actinomycetes</taxon>
        <taxon>Micrococcales</taxon>
        <taxon>Microbacteriaceae</taxon>
        <taxon>Paramicrobacterium</taxon>
    </lineage>
</organism>
<reference evidence="1 2" key="1">
    <citation type="submission" date="2016-10" db="EMBL/GenBank/DDBJ databases">
        <authorList>
            <person name="de Groot N.N."/>
        </authorList>
    </citation>
    <scope>NUCLEOTIDE SEQUENCE [LARGE SCALE GENOMIC DNA]</scope>
    <source>
        <strain evidence="1 2">DSM 21799</strain>
    </source>
</reference>
<evidence type="ECO:0008006" key="3">
    <source>
        <dbReference type="Google" id="ProtNLM"/>
    </source>
</evidence>
<name>A0A1H4QQX1_9MICO</name>
<protein>
    <recommendedName>
        <fullName evidence="3">AbiEi antitoxin C-terminal domain-containing protein</fullName>
    </recommendedName>
</protein>
<dbReference type="RefSeq" id="WP_091185983.1">
    <property type="nucleotide sequence ID" value="NZ_FNRY01000001.1"/>
</dbReference>
<evidence type="ECO:0000313" key="2">
    <source>
        <dbReference type="Proteomes" id="UP000199183"/>
    </source>
</evidence>
<dbReference type="AlphaFoldDB" id="A0A1H4QQX1"/>
<dbReference type="EMBL" id="FNRY01000001">
    <property type="protein sequence ID" value="SEC21884.1"/>
    <property type="molecule type" value="Genomic_DNA"/>
</dbReference>
<evidence type="ECO:0000313" key="1">
    <source>
        <dbReference type="EMBL" id="SEC21884.1"/>
    </source>
</evidence>